<name>A0A7X6RFT6_9CORY</name>
<comment type="caution">
    <text evidence="4">The sequence shown here is derived from an EMBL/GenBank/DDBJ whole genome shotgun (WGS) entry which is preliminary data.</text>
</comment>
<evidence type="ECO:0000313" key="6">
    <source>
        <dbReference type="Proteomes" id="UP001549139"/>
    </source>
</evidence>
<evidence type="ECO:0000313" key="4">
    <source>
        <dbReference type="EMBL" id="NKY69599.1"/>
    </source>
</evidence>
<sequence>MNNEQLDAELRSVLEVVTTHPPKPVAGRGRSVRPGSNALRRMRLGRLVREYRTEYVQRYRAQTSGRDWEALAAEMERRNLHESARYVRGNTVADTTGLVAGAVAVGAVVTALENTTTEDRELDLLEQRVDEWADEMGVAELEAETEREQTALTSAELLADLEQVGASEETVEAIEFAMDTPNGNPQEGIDFVPEEVTASPDLTQDMAAEQEEGISL</sequence>
<dbReference type="Proteomes" id="UP000554284">
    <property type="component" value="Unassembled WGS sequence"/>
</dbReference>
<reference evidence="4 5" key="1">
    <citation type="submission" date="2020-04" db="EMBL/GenBank/DDBJ databases">
        <title>MicrobeNet Type strains.</title>
        <authorList>
            <person name="Nicholson A.C."/>
        </authorList>
    </citation>
    <scope>NUCLEOTIDE SEQUENCE [LARGE SCALE GENOMIC DNA]</scope>
    <source>
        <strain evidence="4 5">ATCC 700355</strain>
    </source>
</reference>
<feature type="region of interest" description="Disordered" evidence="2">
    <location>
        <begin position="195"/>
        <end position="216"/>
    </location>
</feature>
<dbReference type="RefSeq" id="WP_168686010.1">
    <property type="nucleotide sequence ID" value="NZ_JAAXPF010000013.1"/>
</dbReference>
<accession>A0A7X6RFT6</accession>
<evidence type="ECO:0000313" key="5">
    <source>
        <dbReference type="Proteomes" id="UP000554284"/>
    </source>
</evidence>
<dbReference type="AlphaFoldDB" id="A0A7X6RFT6"/>
<dbReference type="EMBL" id="JBEPNZ010000002">
    <property type="protein sequence ID" value="MET3945313.1"/>
    <property type="molecule type" value="Genomic_DNA"/>
</dbReference>
<gene>
    <name evidence="4" type="ORF">HF989_09550</name>
    <name evidence="3" type="ORF">JOF50_002176</name>
</gene>
<dbReference type="Proteomes" id="UP001549139">
    <property type="component" value="Unassembled WGS sequence"/>
</dbReference>
<evidence type="ECO:0000256" key="1">
    <source>
        <dbReference type="SAM" id="Coils"/>
    </source>
</evidence>
<evidence type="ECO:0000256" key="2">
    <source>
        <dbReference type="SAM" id="MobiDB-lite"/>
    </source>
</evidence>
<reference evidence="3 6" key="2">
    <citation type="submission" date="2024-06" db="EMBL/GenBank/DDBJ databases">
        <title>Sequencing the genomes of 1000 actinobacteria strains.</title>
        <authorList>
            <person name="Klenk H.-P."/>
        </authorList>
    </citation>
    <scope>NUCLEOTIDE SEQUENCE [LARGE SCALE GENOMIC DNA]</scope>
    <source>
        <strain evidence="3 6">DSM 44265</strain>
    </source>
</reference>
<protein>
    <submittedName>
        <fullName evidence="4">Uncharacterized protein</fullName>
    </submittedName>
</protein>
<dbReference type="EMBL" id="JAAXPF010000013">
    <property type="protein sequence ID" value="NKY69599.1"/>
    <property type="molecule type" value="Genomic_DNA"/>
</dbReference>
<organism evidence="4 5">
    <name type="scientific">Corynebacterium mucifaciens</name>
    <dbReference type="NCBI Taxonomy" id="57171"/>
    <lineage>
        <taxon>Bacteria</taxon>
        <taxon>Bacillati</taxon>
        <taxon>Actinomycetota</taxon>
        <taxon>Actinomycetes</taxon>
        <taxon>Mycobacteriales</taxon>
        <taxon>Corynebacteriaceae</taxon>
        <taxon>Corynebacterium</taxon>
    </lineage>
</organism>
<feature type="coiled-coil region" evidence="1">
    <location>
        <begin position="122"/>
        <end position="158"/>
    </location>
</feature>
<evidence type="ECO:0000313" key="3">
    <source>
        <dbReference type="EMBL" id="MET3945313.1"/>
    </source>
</evidence>
<keyword evidence="1" id="KW-0175">Coiled coil</keyword>
<keyword evidence="6" id="KW-1185">Reference proteome</keyword>
<proteinExistence type="predicted"/>